<dbReference type="InterPro" id="IPR027417">
    <property type="entry name" value="P-loop_NTPase"/>
</dbReference>
<feature type="domain" description="Helicase C-terminal" evidence="1">
    <location>
        <begin position="121"/>
        <end position="169"/>
    </location>
</feature>
<dbReference type="EMBL" id="ML991830">
    <property type="protein sequence ID" value="KAF2231174.1"/>
    <property type="molecule type" value="Genomic_DNA"/>
</dbReference>
<gene>
    <name evidence="2" type="ORF">EV356DRAFT_310957</name>
</gene>
<reference evidence="2" key="1">
    <citation type="journal article" date="2020" name="Stud. Mycol.">
        <title>101 Dothideomycetes genomes: a test case for predicting lifestyles and emergence of pathogens.</title>
        <authorList>
            <person name="Haridas S."/>
            <person name="Albert R."/>
            <person name="Binder M."/>
            <person name="Bloem J."/>
            <person name="Labutti K."/>
            <person name="Salamov A."/>
            <person name="Andreopoulos B."/>
            <person name="Baker S."/>
            <person name="Barry K."/>
            <person name="Bills G."/>
            <person name="Bluhm B."/>
            <person name="Cannon C."/>
            <person name="Castanera R."/>
            <person name="Culley D."/>
            <person name="Daum C."/>
            <person name="Ezra D."/>
            <person name="Gonzalez J."/>
            <person name="Henrissat B."/>
            <person name="Kuo A."/>
            <person name="Liang C."/>
            <person name="Lipzen A."/>
            <person name="Lutzoni F."/>
            <person name="Magnuson J."/>
            <person name="Mondo S."/>
            <person name="Nolan M."/>
            <person name="Ohm R."/>
            <person name="Pangilinan J."/>
            <person name="Park H.-J."/>
            <person name="Ramirez L."/>
            <person name="Alfaro M."/>
            <person name="Sun H."/>
            <person name="Tritt A."/>
            <person name="Yoshinaga Y."/>
            <person name="Zwiers L.-H."/>
            <person name="Turgeon B."/>
            <person name="Goodwin S."/>
            <person name="Spatafora J."/>
            <person name="Crous P."/>
            <person name="Grigoriev I."/>
        </authorList>
    </citation>
    <scope>NUCLEOTIDE SEQUENCE</scope>
    <source>
        <strain evidence="2">Tuck. ex Michener</strain>
    </source>
</reference>
<dbReference type="AlphaFoldDB" id="A0A6A6GZC2"/>
<protein>
    <recommendedName>
        <fullName evidence="1">Helicase C-terminal domain-containing protein</fullName>
    </recommendedName>
</protein>
<keyword evidence="3" id="KW-1185">Reference proteome</keyword>
<dbReference type="InterPro" id="IPR001650">
    <property type="entry name" value="Helicase_C-like"/>
</dbReference>
<evidence type="ECO:0000259" key="1">
    <source>
        <dbReference type="Pfam" id="PF00271"/>
    </source>
</evidence>
<evidence type="ECO:0000313" key="3">
    <source>
        <dbReference type="Proteomes" id="UP000800092"/>
    </source>
</evidence>
<dbReference type="Gene3D" id="3.40.50.300">
    <property type="entry name" value="P-loop containing nucleotide triphosphate hydrolases"/>
    <property type="match status" value="1"/>
</dbReference>
<dbReference type="Pfam" id="PF00271">
    <property type="entry name" value="Helicase_C"/>
    <property type="match status" value="1"/>
</dbReference>
<sequence length="169" mass="18371">MLYSARATIVKAAAGLNPVRSEVGVSQIQIAASSHTHYASLLSSAAASRADCYIATVVASFPSVVLQPFSTYQVSTSSNNKRSRLPLLVNGHPGKERNNIQVNFNEEKVLRPYGLRKRSAPGRLDIIVSTLGLLSTGYNLHRANYLVILEPNHSVEVFIQACGREHRVG</sequence>
<name>A0A6A6GZC2_VIRVR</name>
<dbReference type="Proteomes" id="UP000800092">
    <property type="component" value="Unassembled WGS sequence"/>
</dbReference>
<accession>A0A6A6GZC2</accession>
<dbReference type="OrthoDB" id="4161342at2759"/>
<organism evidence="2 3">
    <name type="scientific">Viridothelium virens</name>
    <name type="common">Speckled blister lichen</name>
    <name type="synonym">Trypethelium virens</name>
    <dbReference type="NCBI Taxonomy" id="1048519"/>
    <lineage>
        <taxon>Eukaryota</taxon>
        <taxon>Fungi</taxon>
        <taxon>Dikarya</taxon>
        <taxon>Ascomycota</taxon>
        <taxon>Pezizomycotina</taxon>
        <taxon>Dothideomycetes</taxon>
        <taxon>Dothideomycetes incertae sedis</taxon>
        <taxon>Trypetheliales</taxon>
        <taxon>Trypetheliaceae</taxon>
        <taxon>Viridothelium</taxon>
    </lineage>
</organism>
<evidence type="ECO:0000313" key="2">
    <source>
        <dbReference type="EMBL" id="KAF2231174.1"/>
    </source>
</evidence>
<proteinExistence type="predicted"/>
<dbReference type="SUPFAM" id="SSF52540">
    <property type="entry name" value="P-loop containing nucleoside triphosphate hydrolases"/>
    <property type="match status" value="1"/>
</dbReference>